<name>A0A6H5I4B7_9HYME</name>
<protein>
    <submittedName>
        <fullName evidence="1">Uncharacterized protein</fullName>
    </submittedName>
</protein>
<gene>
    <name evidence="1" type="ORF">TBRA_LOCUS3280</name>
</gene>
<dbReference type="AlphaFoldDB" id="A0A6H5I4B7"/>
<keyword evidence="2" id="KW-1185">Reference proteome</keyword>
<reference evidence="1 2" key="1">
    <citation type="submission" date="2020-02" db="EMBL/GenBank/DDBJ databases">
        <authorList>
            <person name="Ferguson B K."/>
        </authorList>
    </citation>
    <scope>NUCLEOTIDE SEQUENCE [LARGE SCALE GENOMIC DNA]</scope>
</reference>
<dbReference type="EMBL" id="CADCXV010000639">
    <property type="protein sequence ID" value="CAB0031303.1"/>
    <property type="molecule type" value="Genomic_DNA"/>
</dbReference>
<evidence type="ECO:0000313" key="2">
    <source>
        <dbReference type="Proteomes" id="UP000479190"/>
    </source>
</evidence>
<evidence type="ECO:0000313" key="1">
    <source>
        <dbReference type="EMBL" id="CAB0031303.1"/>
    </source>
</evidence>
<accession>A0A6H5I4B7</accession>
<organism evidence="1 2">
    <name type="scientific">Trichogramma brassicae</name>
    <dbReference type="NCBI Taxonomy" id="86971"/>
    <lineage>
        <taxon>Eukaryota</taxon>
        <taxon>Metazoa</taxon>
        <taxon>Ecdysozoa</taxon>
        <taxon>Arthropoda</taxon>
        <taxon>Hexapoda</taxon>
        <taxon>Insecta</taxon>
        <taxon>Pterygota</taxon>
        <taxon>Neoptera</taxon>
        <taxon>Endopterygota</taxon>
        <taxon>Hymenoptera</taxon>
        <taxon>Apocrita</taxon>
        <taxon>Proctotrupomorpha</taxon>
        <taxon>Chalcidoidea</taxon>
        <taxon>Trichogrammatidae</taxon>
        <taxon>Trichogramma</taxon>
    </lineage>
</organism>
<sequence length="116" mass="12478">MCEIRFGGLPDVPDDVGGTEAVASISKVLKCDESVSRIVSVRKWMPFRSKAASGAAAADLSLVARFTSPVARDAVMSCTHRLATTTSGKTITFPHVFTHCSKCASYMKLAYFLMIV</sequence>
<dbReference type="Proteomes" id="UP000479190">
    <property type="component" value="Unassembled WGS sequence"/>
</dbReference>
<proteinExistence type="predicted"/>